<dbReference type="AlphaFoldDB" id="A0A1V9EEA7"/>
<comment type="caution">
    <text evidence="2">The sequence shown here is derived from an EMBL/GenBank/DDBJ whole genome shotgun (WGS) entry which is preliminary data.</text>
</comment>
<organism evidence="2 3">
    <name type="scientific">Niastella yeongjuensis</name>
    <dbReference type="NCBI Taxonomy" id="354355"/>
    <lineage>
        <taxon>Bacteria</taxon>
        <taxon>Pseudomonadati</taxon>
        <taxon>Bacteroidota</taxon>
        <taxon>Chitinophagia</taxon>
        <taxon>Chitinophagales</taxon>
        <taxon>Chitinophagaceae</taxon>
        <taxon>Niastella</taxon>
    </lineage>
</organism>
<dbReference type="CDD" id="cd11576">
    <property type="entry name" value="GH99_GH71_like_2"/>
    <property type="match status" value="1"/>
</dbReference>
<proteinExistence type="predicted"/>
<name>A0A1V9EEA7_9BACT</name>
<evidence type="ECO:0000313" key="3">
    <source>
        <dbReference type="Proteomes" id="UP000192610"/>
    </source>
</evidence>
<evidence type="ECO:0000256" key="1">
    <source>
        <dbReference type="SAM" id="MobiDB-lite"/>
    </source>
</evidence>
<feature type="region of interest" description="Disordered" evidence="1">
    <location>
        <begin position="24"/>
        <end position="43"/>
    </location>
</feature>
<dbReference type="Proteomes" id="UP000192610">
    <property type="component" value="Unassembled WGS sequence"/>
</dbReference>
<dbReference type="STRING" id="354355.SAMN05660816_03797"/>
<sequence length="419" mass="47061">MKRNNIILIVFLLTLVYCSKSNDNGSNNNDNDNKEDTVPSPPGDVVGKITVGYQGWFACKGDGSPINAWWHWGQDWGTTPSTTNKAFISWPDVREYTNKFNTDFANLGNGQPAQLFSSFSDQTVAIQFSWMSQYKIDVAALQRFNPNGIEGPVRDAMTAKVKTASEKYNVKFYIMYDVSGWTNMQTEVKADWTNKMKQYTQSSAYAKQNGKPVVCIWGFGFNDNNHDFTTTACLDVINWFKGQGCYVIGGVPTHWLNQTSDSRPGFLDVYKAFNMLSPWMVGRISKASEADNFFATVNTPDLAYCKKNGIDYQPCVLPGDLQSRHRAHGDFMWRQFYNMTRLGCQGIYISMFDEYNEGNQIAKTAETANDVPAGSGFVALDEDGTKCSSDYYLRLTQDGGKMFKKEIALTAVRPTPPMP</sequence>
<dbReference type="RefSeq" id="WP_081202505.1">
    <property type="nucleotide sequence ID" value="NZ_FOCZ01000006.1"/>
</dbReference>
<dbReference type="EMBL" id="LVXG01000034">
    <property type="protein sequence ID" value="OQP44456.1"/>
    <property type="molecule type" value="Genomic_DNA"/>
</dbReference>
<dbReference type="Gene3D" id="3.20.20.80">
    <property type="entry name" value="Glycosidases"/>
    <property type="match status" value="1"/>
</dbReference>
<gene>
    <name evidence="2" type="ORF">A4H97_08745</name>
</gene>
<protein>
    <submittedName>
        <fullName evidence="2">Xylosidase</fullName>
    </submittedName>
</protein>
<reference evidence="3" key="1">
    <citation type="submission" date="2016-04" db="EMBL/GenBank/DDBJ databases">
        <authorList>
            <person name="Chen L."/>
            <person name="Zhuang W."/>
            <person name="Wang G."/>
        </authorList>
    </citation>
    <scope>NUCLEOTIDE SEQUENCE [LARGE SCALE GENOMIC DNA]</scope>
    <source>
        <strain evidence="3">17621</strain>
    </source>
</reference>
<evidence type="ECO:0000313" key="2">
    <source>
        <dbReference type="EMBL" id="OQP44456.1"/>
    </source>
</evidence>
<accession>A0A1V9EEA7</accession>
<keyword evidence="3" id="KW-1185">Reference proteome</keyword>
<dbReference type="OrthoDB" id="9783748at2"/>